<sequence length="163" mass="18321">MKKLLISLMIVLAAVVGGSAVMSGTTAQAAKTKFTHLKATPKKMRGTWYHKDAKRGMFKIVIKKHSFRYKYDDQNSLIKKLDVTKDYQKGKLALYGFDSKTTPSGGTVLFNYTKKINGKKRHVLVELPQGSGINPDVFTKTKPKRTYTVSQKVLNKRPDPITQ</sequence>
<proteinExistence type="predicted"/>
<keyword evidence="3" id="KW-1185">Reference proteome</keyword>
<evidence type="ECO:0000313" key="2">
    <source>
        <dbReference type="EMBL" id="MFD1454388.1"/>
    </source>
</evidence>
<protein>
    <recommendedName>
        <fullName evidence="4">DUF4822 domain-containing protein</fullName>
    </recommendedName>
</protein>
<dbReference type="Proteomes" id="UP001597189">
    <property type="component" value="Unassembled WGS sequence"/>
</dbReference>
<dbReference type="RefSeq" id="WP_203642327.1">
    <property type="nucleotide sequence ID" value="NZ_BOLN01000001.1"/>
</dbReference>
<evidence type="ECO:0000256" key="1">
    <source>
        <dbReference type="SAM" id="SignalP"/>
    </source>
</evidence>
<organism evidence="2 3">
    <name type="scientific">Levilactobacillus lanxiensis</name>
    <dbReference type="NCBI Taxonomy" id="2799568"/>
    <lineage>
        <taxon>Bacteria</taxon>
        <taxon>Bacillati</taxon>
        <taxon>Bacillota</taxon>
        <taxon>Bacilli</taxon>
        <taxon>Lactobacillales</taxon>
        <taxon>Lactobacillaceae</taxon>
        <taxon>Levilactobacillus</taxon>
    </lineage>
</organism>
<feature type="chain" id="PRO_5046754558" description="DUF4822 domain-containing protein" evidence="1">
    <location>
        <begin position="30"/>
        <end position="163"/>
    </location>
</feature>
<keyword evidence="1" id="KW-0732">Signal</keyword>
<reference evidence="3" key="1">
    <citation type="journal article" date="2019" name="Int. J. Syst. Evol. Microbiol.">
        <title>The Global Catalogue of Microorganisms (GCM) 10K type strain sequencing project: providing services to taxonomists for standard genome sequencing and annotation.</title>
        <authorList>
            <consortium name="The Broad Institute Genomics Platform"/>
            <consortium name="The Broad Institute Genome Sequencing Center for Infectious Disease"/>
            <person name="Wu L."/>
            <person name="Ma J."/>
        </authorList>
    </citation>
    <scope>NUCLEOTIDE SEQUENCE [LARGE SCALE GENOMIC DNA]</scope>
    <source>
        <strain evidence="3">CCM 8979</strain>
    </source>
</reference>
<name>A0ABW4D2P8_9LACO</name>
<evidence type="ECO:0000313" key="3">
    <source>
        <dbReference type="Proteomes" id="UP001597189"/>
    </source>
</evidence>
<comment type="caution">
    <text evidence="2">The sequence shown here is derived from an EMBL/GenBank/DDBJ whole genome shotgun (WGS) entry which is preliminary data.</text>
</comment>
<accession>A0ABW4D2P8</accession>
<feature type="signal peptide" evidence="1">
    <location>
        <begin position="1"/>
        <end position="29"/>
    </location>
</feature>
<evidence type="ECO:0008006" key="4">
    <source>
        <dbReference type="Google" id="ProtNLM"/>
    </source>
</evidence>
<dbReference type="EMBL" id="JBHTOD010000001">
    <property type="protein sequence ID" value="MFD1454388.1"/>
    <property type="molecule type" value="Genomic_DNA"/>
</dbReference>
<gene>
    <name evidence="2" type="ORF">ACFQ44_01685</name>
</gene>